<dbReference type="OrthoDB" id="1426595at2759"/>
<evidence type="ECO:0000259" key="4">
    <source>
        <dbReference type="Pfam" id="PF23598"/>
    </source>
</evidence>
<evidence type="ECO:0000313" key="6">
    <source>
        <dbReference type="Proteomes" id="UP000806378"/>
    </source>
</evidence>
<dbReference type="SMART" id="SM00369">
    <property type="entry name" value="LRR_TYP"/>
    <property type="match status" value="5"/>
</dbReference>
<dbReference type="Pfam" id="PF00931">
    <property type="entry name" value="NB-ARC"/>
    <property type="match status" value="1"/>
</dbReference>
<evidence type="ECO:0000313" key="5">
    <source>
        <dbReference type="EMBL" id="KAF7849359.1"/>
    </source>
</evidence>
<dbReference type="InterPro" id="IPR003591">
    <property type="entry name" value="Leu-rich_rpt_typical-subtyp"/>
</dbReference>
<dbReference type="GO" id="GO:0051707">
    <property type="term" value="P:response to other organism"/>
    <property type="evidence" value="ECO:0007669"/>
    <property type="project" value="UniProtKB-ARBA"/>
</dbReference>
<dbReference type="InterPro" id="IPR001611">
    <property type="entry name" value="Leu-rich_rpt"/>
</dbReference>
<keyword evidence="6" id="KW-1185">Reference proteome</keyword>
<dbReference type="InterPro" id="IPR055414">
    <property type="entry name" value="LRR_R13L4/SHOC2-like"/>
</dbReference>
<evidence type="ECO:0008006" key="7">
    <source>
        <dbReference type="Google" id="ProtNLM"/>
    </source>
</evidence>
<keyword evidence="1" id="KW-0433">Leucine-rich repeat</keyword>
<dbReference type="SUPFAM" id="SSF52058">
    <property type="entry name" value="L domain-like"/>
    <property type="match status" value="2"/>
</dbReference>
<dbReference type="EMBL" id="MU089800">
    <property type="protein sequence ID" value="KAF7849359.1"/>
    <property type="molecule type" value="Genomic_DNA"/>
</dbReference>
<comment type="caution">
    <text evidence="5">The sequence shown here is derived from an EMBL/GenBank/DDBJ whole genome shotgun (WGS) entry which is preliminary data.</text>
</comment>
<evidence type="ECO:0000256" key="2">
    <source>
        <dbReference type="ARBA" id="ARBA00022737"/>
    </source>
</evidence>
<dbReference type="PANTHER" id="PTHR11017:SF292">
    <property type="entry name" value="AAA+ ATPASE DOMAIN-CONTAINING PROTEIN"/>
    <property type="match status" value="1"/>
</dbReference>
<dbReference type="PANTHER" id="PTHR11017">
    <property type="entry name" value="LEUCINE-RICH REPEAT-CONTAINING PROTEIN"/>
    <property type="match status" value="1"/>
</dbReference>
<dbReference type="Gene3D" id="3.40.50.300">
    <property type="entry name" value="P-loop containing nucleotide triphosphate hydrolases"/>
    <property type="match status" value="1"/>
</dbReference>
<feature type="domain" description="Disease resistance R13L4/SHOC-2-like LRR" evidence="4">
    <location>
        <begin position="522"/>
        <end position="699"/>
    </location>
</feature>
<protein>
    <recommendedName>
        <fullName evidence="7">AAA+ ATPase domain-containing protein</fullName>
    </recommendedName>
</protein>
<accession>A0A8T0CTC3</accession>
<sequence length="852" mass="95816">MKDEAYAIAAVQAAVGIDDGVQQITDLLEMEVNDEVCIIGIYGTDGIGKTTLAKAVYNRISSCFDSCSFLAEVEATLQNPSDIQFFQTKLIRDILERDREDPSFDERIEDFLDIFREMKVLIVIDDVEKQSYLHAIVGDLHWFGLGSRIIVTSQNEEILKEYDPEKARTYMVGKLDDNQAFELFYQHAFGKKSLTPDHDGHVNCIVNATEKLPLAIEVTGSFLRAGDFESIPDKTFLKLDNAKVFGDYAGAFPSLKWLCWQSCPSDFGEENFVLRELVILDLSGSKVTEDWRGWSQIKMEKLKVLNLMGCSDILITPNFSGYKDLEILILERCSRLVKLDPSIGHLKRLVSLNLKSCSQLNKLPVELGHMTALEELFIDGTSVRKIPISIGNLKKLKFLSGLKCFQLSHLPSSVSCLIALSVLSLDGTKISDLPSSLGELLSLRRLSLRDCHYMQELPDSIGKVGSSLEELDISATSISTLPNSIKNLQNLRVLRMDSSFVRAFPVEIGNLTKLEELHASWCRSLQGGIPRDIKRLYHLRSLTLGHSSISSLPSEISTISSLHTLDLLQCNEIVVLPKLPPSLICLRVSSKRMKAIPCLKDLKELEELYLSDEDPQESRPPSKQLMPESKVKQLSIWFSRLWNLEFLQTHWTEKQSFSISFPKLRKLELSLSRIIKLHIVYEPTDIPQLKTLTLSGMSLEQVSELPKTLSVLSIRGCSSLKRLPIVQSLTNISAFELYHSAIEEIEGLEGLKSLKRLDISNCKIQNLNGIVQLTSLRSLIVSDCDYLHSLPDLSNLKLLKVLEIRQCKMIHQIEGLEELTSLEKLKISECPAENSVQVQNVLKLVKARSLVT</sequence>
<dbReference type="InterPro" id="IPR032675">
    <property type="entry name" value="LRR_dom_sf"/>
</dbReference>
<dbReference type="InterPro" id="IPR027417">
    <property type="entry name" value="P-loop_NTPase"/>
</dbReference>
<dbReference type="Gene3D" id="3.80.10.10">
    <property type="entry name" value="Ribonuclease Inhibitor"/>
    <property type="match status" value="3"/>
</dbReference>
<dbReference type="GO" id="GO:0006952">
    <property type="term" value="P:defense response"/>
    <property type="evidence" value="ECO:0007669"/>
    <property type="project" value="UniProtKB-KW"/>
</dbReference>
<reference evidence="5" key="1">
    <citation type="submission" date="2020-05" db="EMBL/GenBank/DDBJ databases">
        <title>WGS assembly of Corymbia citriodora subspecies variegata.</title>
        <authorList>
            <person name="Barry K."/>
            <person name="Hundley H."/>
            <person name="Shu S."/>
            <person name="Jenkins J."/>
            <person name="Grimwood J."/>
            <person name="Baten A."/>
        </authorList>
    </citation>
    <scope>NUCLEOTIDE SEQUENCE</scope>
    <source>
        <strain evidence="5">CV2-018</strain>
    </source>
</reference>
<dbReference type="InterPro" id="IPR002182">
    <property type="entry name" value="NB-ARC"/>
</dbReference>
<dbReference type="SUPFAM" id="SSF52047">
    <property type="entry name" value="RNI-like"/>
    <property type="match status" value="1"/>
</dbReference>
<dbReference type="PRINTS" id="PR00364">
    <property type="entry name" value="DISEASERSIST"/>
</dbReference>
<dbReference type="GO" id="GO:0043531">
    <property type="term" value="F:ADP binding"/>
    <property type="evidence" value="ECO:0007669"/>
    <property type="project" value="InterPro"/>
</dbReference>
<evidence type="ECO:0000256" key="1">
    <source>
        <dbReference type="ARBA" id="ARBA00022614"/>
    </source>
</evidence>
<feature type="domain" description="Disease resistance R13L4/SHOC-2-like LRR" evidence="4">
    <location>
        <begin position="436"/>
        <end position="521"/>
    </location>
</feature>
<dbReference type="InterPro" id="IPR044974">
    <property type="entry name" value="Disease_R_plants"/>
</dbReference>
<name>A0A8T0CTC3_CORYI</name>
<dbReference type="PROSITE" id="PS51450">
    <property type="entry name" value="LRR"/>
    <property type="match status" value="1"/>
</dbReference>
<feature type="domain" description="Disease resistance R13L4/SHOC-2-like LRR" evidence="4">
    <location>
        <begin position="303"/>
        <end position="425"/>
    </location>
</feature>
<gene>
    <name evidence="5" type="ORF">BT93_L0881</name>
</gene>
<dbReference type="Proteomes" id="UP000806378">
    <property type="component" value="Unassembled WGS sequence"/>
</dbReference>
<feature type="domain" description="NB-ARC" evidence="3">
    <location>
        <begin position="21"/>
        <end position="192"/>
    </location>
</feature>
<proteinExistence type="predicted"/>
<organism evidence="5 6">
    <name type="scientific">Corymbia citriodora subsp. variegata</name>
    <dbReference type="NCBI Taxonomy" id="360336"/>
    <lineage>
        <taxon>Eukaryota</taxon>
        <taxon>Viridiplantae</taxon>
        <taxon>Streptophyta</taxon>
        <taxon>Embryophyta</taxon>
        <taxon>Tracheophyta</taxon>
        <taxon>Spermatophyta</taxon>
        <taxon>Magnoliopsida</taxon>
        <taxon>eudicotyledons</taxon>
        <taxon>Gunneridae</taxon>
        <taxon>Pentapetalae</taxon>
        <taxon>rosids</taxon>
        <taxon>malvids</taxon>
        <taxon>Myrtales</taxon>
        <taxon>Myrtaceae</taxon>
        <taxon>Myrtoideae</taxon>
        <taxon>Eucalypteae</taxon>
        <taxon>Corymbia</taxon>
    </lineage>
</organism>
<dbReference type="Gramene" id="rna-gnl|WGS:JABURB|Cocit.L0881.1">
    <property type="protein sequence ID" value="cds-KAF7849359.1"/>
    <property type="gene ID" value="gene-BT93_L0881"/>
</dbReference>
<keyword evidence="2" id="KW-0677">Repeat</keyword>
<evidence type="ECO:0000259" key="3">
    <source>
        <dbReference type="Pfam" id="PF00931"/>
    </source>
</evidence>
<dbReference type="SUPFAM" id="SSF52540">
    <property type="entry name" value="P-loop containing nucleoside triphosphate hydrolases"/>
    <property type="match status" value="1"/>
</dbReference>
<dbReference type="Pfam" id="PF23598">
    <property type="entry name" value="LRR_14"/>
    <property type="match status" value="3"/>
</dbReference>
<dbReference type="AlphaFoldDB" id="A0A8T0CTC3"/>